<dbReference type="Proteomes" id="UP000620104">
    <property type="component" value="Unassembled WGS sequence"/>
</dbReference>
<dbReference type="Gene3D" id="3.40.50.150">
    <property type="entry name" value="Vaccinia Virus protein VP39"/>
    <property type="match status" value="1"/>
</dbReference>
<gene>
    <name evidence="10" type="primary">TRM5</name>
    <name evidence="13" type="ORF">NliqN6_3987</name>
</gene>
<dbReference type="PROSITE" id="PS51684">
    <property type="entry name" value="SAM_MT_TRM5_TYW2"/>
    <property type="match status" value="1"/>
</dbReference>
<dbReference type="PANTHER" id="PTHR23245">
    <property type="entry name" value="TRNA METHYLTRANSFERASE"/>
    <property type="match status" value="1"/>
</dbReference>
<dbReference type="GO" id="GO:0002939">
    <property type="term" value="P:tRNA N1-guanine methylation"/>
    <property type="evidence" value="ECO:0007669"/>
    <property type="project" value="TreeGrafter"/>
</dbReference>
<evidence type="ECO:0000256" key="8">
    <source>
        <dbReference type="ARBA" id="ARBA00023242"/>
    </source>
</evidence>
<dbReference type="EMBL" id="BLZA01000023">
    <property type="protein sequence ID" value="GHJ87585.1"/>
    <property type="molecule type" value="Genomic_DNA"/>
</dbReference>
<keyword evidence="6 10" id="KW-0819">tRNA processing</keyword>
<dbReference type="InterPro" id="IPR056743">
    <property type="entry name" value="TRM5-TYW2-like_MTfase"/>
</dbReference>
<dbReference type="Pfam" id="PF25133">
    <property type="entry name" value="TYW2_N_2"/>
    <property type="match status" value="1"/>
</dbReference>
<evidence type="ECO:0000256" key="1">
    <source>
        <dbReference type="ARBA" id="ARBA00009775"/>
    </source>
</evidence>
<comment type="subunit">
    <text evidence="10">Monomer.</text>
</comment>
<dbReference type="InterPro" id="IPR030382">
    <property type="entry name" value="MeTrfase_TRM5/TYW2"/>
</dbReference>
<protein>
    <recommendedName>
        <fullName evidence="10">tRNA (guanine(37)-N1)-methyltransferase</fullName>
        <ecNumber evidence="10">2.1.1.228</ecNumber>
    </recommendedName>
    <alternativeName>
        <fullName evidence="10">M1G-methyltransferase</fullName>
    </alternativeName>
    <alternativeName>
        <fullName evidence="10">tRNA [GM37] methyltransferase</fullName>
    </alternativeName>
    <alternativeName>
        <fullName evidence="10">tRNA methyltransferase 5</fullName>
    </alternativeName>
</protein>
<dbReference type="Gene3D" id="3.30.300.110">
    <property type="entry name" value="Met-10+ protein-like domains"/>
    <property type="match status" value="1"/>
</dbReference>
<comment type="subcellular location">
    <subcellularLocation>
        <location evidence="10">Mitochondrion matrix</location>
    </subcellularLocation>
    <subcellularLocation>
        <location evidence="10">Nucleus</location>
    </subcellularLocation>
    <subcellularLocation>
        <location evidence="10">Cytoplasm</location>
    </subcellularLocation>
    <text evidence="10">Predominantly in the mitochondria and in the nucleus.</text>
</comment>
<dbReference type="InterPro" id="IPR025792">
    <property type="entry name" value="tRNA_Gua_MeTrfase_euk"/>
</dbReference>
<accession>A0A8H3TVP6</accession>
<evidence type="ECO:0000256" key="6">
    <source>
        <dbReference type="ARBA" id="ARBA00022694"/>
    </source>
</evidence>
<dbReference type="Pfam" id="PF02475">
    <property type="entry name" value="TRM5-TYW2_MTfase"/>
    <property type="match status" value="1"/>
</dbReference>
<evidence type="ECO:0000256" key="10">
    <source>
        <dbReference type="HAMAP-Rule" id="MF_03152"/>
    </source>
</evidence>
<dbReference type="GO" id="GO:0070901">
    <property type="term" value="P:mitochondrial tRNA methylation"/>
    <property type="evidence" value="ECO:0007669"/>
    <property type="project" value="TreeGrafter"/>
</dbReference>
<feature type="binding site" evidence="10">
    <location>
        <begin position="278"/>
        <end position="279"/>
    </location>
    <ligand>
        <name>S-adenosyl-L-methionine</name>
        <dbReference type="ChEBI" id="CHEBI:59789"/>
    </ligand>
</feature>
<reference evidence="13" key="1">
    <citation type="submission" date="2020-07" db="EMBL/GenBank/DDBJ databases">
        <title>Draft Genome Sequence of a Deep-Sea Yeast, Naganishia (Cryptococcus) liquefaciens strain N6.</title>
        <authorList>
            <person name="Han Y.W."/>
            <person name="Kajitani R."/>
            <person name="Morimoto H."/>
            <person name="Parhat M."/>
            <person name="Tsubouchi H."/>
            <person name="Bakenova O."/>
            <person name="Ogata M."/>
            <person name="Argunhan B."/>
            <person name="Aoki R."/>
            <person name="Kajiwara S."/>
            <person name="Itoh T."/>
            <person name="Iwasaki H."/>
        </authorList>
    </citation>
    <scope>NUCLEOTIDE SEQUENCE</scope>
    <source>
        <strain evidence="13">N6</strain>
    </source>
</reference>
<keyword evidence="2 10" id="KW-0963">Cytoplasm</keyword>
<evidence type="ECO:0000313" key="14">
    <source>
        <dbReference type="Proteomes" id="UP000620104"/>
    </source>
</evidence>
<evidence type="ECO:0000256" key="4">
    <source>
        <dbReference type="ARBA" id="ARBA00022679"/>
    </source>
</evidence>
<evidence type="ECO:0000256" key="7">
    <source>
        <dbReference type="ARBA" id="ARBA00023128"/>
    </source>
</evidence>
<organism evidence="13 14">
    <name type="scientific">Naganishia liquefaciens</name>
    <dbReference type="NCBI Taxonomy" id="104408"/>
    <lineage>
        <taxon>Eukaryota</taxon>
        <taxon>Fungi</taxon>
        <taxon>Dikarya</taxon>
        <taxon>Basidiomycota</taxon>
        <taxon>Agaricomycotina</taxon>
        <taxon>Tremellomycetes</taxon>
        <taxon>Filobasidiales</taxon>
        <taxon>Filobasidiaceae</taxon>
        <taxon>Naganishia</taxon>
    </lineage>
</organism>
<feature type="compositionally biased region" description="Basic and acidic residues" evidence="11">
    <location>
        <begin position="340"/>
        <end position="351"/>
    </location>
</feature>
<feature type="region of interest" description="Disordered" evidence="11">
    <location>
        <begin position="340"/>
        <end position="359"/>
    </location>
</feature>
<comment type="similarity">
    <text evidence="1">Belongs to the class I-like SAM-binding methyltransferase superfamily. TRM5/TYW2 family.</text>
</comment>
<dbReference type="PANTHER" id="PTHR23245:SF36">
    <property type="entry name" value="TRNA (GUANINE(37)-N1)-METHYLTRANSFERASE"/>
    <property type="match status" value="1"/>
</dbReference>
<dbReference type="EC" id="2.1.1.228" evidence="10"/>
<dbReference type="AlphaFoldDB" id="A0A8H3TVP6"/>
<dbReference type="GO" id="GO:0005634">
    <property type="term" value="C:nucleus"/>
    <property type="evidence" value="ECO:0007669"/>
    <property type="project" value="UniProtKB-SubCell"/>
</dbReference>
<dbReference type="GO" id="GO:0052906">
    <property type="term" value="F:tRNA (guanine(37)-N1)-methyltransferase activity"/>
    <property type="evidence" value="ECO:0007669"/>
    <property type="project" value="UniProtKB-UniRule"/>
</dbReference>
<dbReference type="InterPro" id="IPR029063">
    <property type="entry name" value="SAM-dependent_MTases_sf"/>
</dbReference>
<feature type="binding site" evidence="10">
    <location>
        <begin position="306"/>
        <end position="307"/>
    </location>
    <ligand>
        <name>S-adenosyl-L-methionine</name>
        <dbReference type="ChEBI" id="CHEBI:59789"/>
    </ligand>
</feature>
<feature type="binding site" evidence="10">
    <location>
        <position position="383"/>
    </location>
    <ligand>
        <name>S-adenosyl-L-methionine</name>
        <dbReference type="ChEBI" id="CHEBI:59789"/>
    </ligand>
</feature>
<dbReference type="HAMAP" id="MF_03152">
    <property type="entry name" value="TRM5"/>
    <property type="match status" value="1"/>
</dbReference>
<comment type="caution">
    <text evidence="13">The sequence shown here is derived from an EMBL/GenBank/DDBJ whole genome shotgun (WGS) entry which is preliminary data.</text>
</comment>
<evidence type="ECO:0000259" key="12">
    <source>
        <dbReference type="PROSITE" id="PS51684"/>
    </source>
</evidence>
<dbReference type="SUPFAM" id="SSF53335">
    <property type="entry name" value="S-adenosyl-L-methionine-dependent methyltransferases"/>
    <property type="match status" value="1"/>
</dbReference>
<comment type="similarity">
    <text evidence="10">Belongs to the TRM5 / TYW2 family.</text>
</comment>
<comment type="catalytic activity">
    <reaction evidence="9 10">
        <text>guanosine(37) in tRNA + S-adenosyl-L-methionine = N(1)-methylguanosine(37) in tRNA + S-adenosyl-L-homocysteine + H(+)</text>
        <dbReference type="Rhea" id="RHEA:36899"/>
        <dbReference type="Rhea" id="RHEA-COMP:10145"/>
        <dbReference type="Rhea" id="RHEA-COMP:10147"/>
        <dbReference type="ChEBI" id="CHEBI:15378"/>
        <dbReference type="ChEBI" id="CHEBI:57856"/>
        <dbReference type="ChEBI" id="CHEBI:59789"/>
        <dbReference type="ChEBI" id="CHEBI:73542"/>
        <dbReference type="ChEBI" id="CHEBI:74269"/>
        <dbReference type="EC" id="2.1.1.228"/>
    </reaction>
</comment>
<evidence type="ECO:0000256" key="2">
    <source>
        <dbReference type="ARBA" id="ARBA00022490"/>
    </source>
</evidence>
<dbReference type="GO" id="GO:0005759">
    <property type="term" value="C:mitochondrial matrix"/>
    <property type="evidence" value="ECO:0007669"/>
    <property type="project" value="UniProtKB-SubCell"/>
</dbReference>
<evidence type="ECO:0000256" key="5">
    <source>
        <dbReference type="ARBA" id="ARBA00022691"/>
    </source>
</evidence>
<keyword evidence="5 10" id="KW-0949">S-adenosyl-L-methionine</keyword>
<keyword evidence="14" id="KW-1185">Reference proteome</keyword>
<evidence type="ECO:0000256" key="11">
    <source>
        <dbReference type="SAM" id="MobiDB-lite"/>
    </source>
</evidence>
<sequence length="485" mass="54769">MAATIDAMRNLSVSAPTGQRSRKEIPPPIHRGMTQLDRDAFKAKVKCLAVRVDEKSVGTLSKNKVVQSQILSMSRRRAIEVDPSTSTNKLLLLDVESEDQLTPEVKEQILPLSKGFVPYEIELGYDHWNAFDILHASLPEELLDDAPAAFTITGHIAHLNLREDYLPYKYLIGQVILDKNHNIRTVVNKLDSIESEFRVFQMEVLAGDDDLLAEAHEAGCKFTFDFSKVYWNSRLSHEHDRLVSQFFQPGQVIADVMAGVGPFAIPAAKKRCFVMGNDLNPESTKWMEKNRIDNKVQDALRISNDDGRAFIQRAPLEIWKRPFAPLPPPAAVQRKLEKERRRAREAAKANRDSAPAPLVGIDAPVTTQTEQPSTRYISHFVMNLPGSALEFLDAYAGCYAPLEQEPDFPGQDQIEMPLVHVHCFTKEIEPEKGERDILERATGYLGHSVTTDMDGYHLHCVRRVAPNKDMYCLTFRLPREVAFKA</sequence>
<keyword evidence="8 10" id="KW-0539">Nucleus</keyword>
<dbReference type="InterPro" id="IPR056744">
    <property type="entry name" value="TRM5/TYW2-like_N"/>
</dbReference>
<keyword evidence="4 10" id="KW-0808">Transferase</keyword>
<evidence type="ECO:0000256" key="3">
    <source>
        <dbReference type="ARBA" id="ARBA00022603"/>
    </source>
</evidence>
<feature type="domain" description="SAM-dependent methyltransferase TRM5/TYW2-type" evidence="12">
    <location>
        <begin position="150"/>
        <end position="479"/>
    </location>
</feature>
<evidence type="ECO:0000313" key="13">
    <source>
        <dbReference type="EMBL" id="GHJ87585.1"/>
    </source>
</evidence>
<comment type="function">
    <text evidence="10">Specifically methylates the N1 position of guanosine-37 in various cytoplasmic and mitochondrial tRNAs. Methylation is not dependent on the nature of the nucleoside 5' of the target nucleoside. This is the first step in the biosynthesis of wybutosine (yW), a modified base adjacent to the anticodon of tRNAs and required for accurate decoding.</text>
</comment>
<keyword evidence="7 10" id="KW-0496">Mitochondrion</keyword>
<name>A0A8H3TVP6_9TREE</name>
<feature type="binding site" evidence="10">
    <location>
        <position position="239"/>
    </location>
    <ligand>
        <name>S-adenosyl-L-methionine</name>
        <dbReference type="ChEBI" id="CHEBI:59789"/>
    </ligand>
</feature>
<feature type="region of interest" description="Disordered" evidence="11">
    <location>
        <begin position="1"/>
        <end position="32"/>
    </location>
</feature>
<dbReference type="FunFam" id="3.30.300.110:FF:000001">
    <property type="entry name" value="tRNA (guanine(37)-N1)-methyltransferase"/>
    <property type="match status" value="1"/>
</dbReference>
<dbReference type="OrthoDB" id="408788at2759"/>
<keyword evidence="3 10" id="KW-0489">Methyltransferase</keyword>
<evidence type="ECO:0000256" key="9">
    <source>
        <dbReference type="ARBA" id="ARBA00047783"/>
    </source>
</evidence>
<proteinExistence type="inferred from homology"/>